<dbReference type="EMBL" id="JAESHT010000034">
    <property type="protein sequence ID" value="MBL3675603.1"/>
    <property type="molecule type" value="Genomic_DNA"/>
</dbReference>
<gene>
    <name evidence="2" type="ORF">JL111_19220</name>
</gene>
<organism evidence="2 3">
    <name type="scientific">Paracoccus aerius</name>
    <dbReference type="NCBI Taxonomy" id="1915382"/>
    <lineage>
        <taxon>Bacteria</taxon>
        <taxon>Pseudomonadati</taxon>
        <taxon>Pseudomonadota</taxon>
        <taxon>Alphaproteobacteria</taxon>
        <taxon>Rhodobacterales</taxon>
        <taxon>Paracoccaceae</taxon>
        <taxon>Paracoccus</taxon>
    </lineage>
</organism>
<feature type="domain" description="IraD/Gp25-like" evidence="1">
    <location>
        <begin position="13"/>
        <end position="98"/>
    </location>
</feature>
<dbReference type="SUPFAM" id="SSF160719">
    <property type="entry name" value="gpW/gp25-like"/>
    <property type="match status" value="1"/>
</dbReference>
<dbReference type="Pfam" id="PF04965">
    <property type="entry name" value="GPW_gp25"/>
    <property type="match status" value="1"/>
</dbReference>
<dbReference type="InterPro" id="IPR007048">
    <property type="entry name" value="IraD/Gp25-like"/>
</dbReference>
<protein>
    <submittedName>
        <fullName evidence="2">GPW/gp25 family protein</fullName>
    </submittedName>
</protein>
<evidence type="ECO:0000259" key="1">
    <source>
        <dbReference type="Pfam" id="PF04965"/>
    </source>
</evidence>
<accession>A0ABS1SA44</accession>
<reference evidence="2 3" key="1">
    <citation type="submission" date="2021-01" db="EMBL/GenBank/DDBJ databases">
        <title>011410 draft genome.</title>
        <authorList>
            <person name="Lang L."/>
        </authorList>
    </citation>
    <scope>NUCLEOTIDE SEQUENCE [LARGE SCALE GENOMIC DNA]</scope>
    <source>
        <strain evidence="2 3">KCTC 42845</strain>
    </source>
</reference>
<name>A0ABS1SA44_9RHOB</name>
<sequence length="106" mass="11754">MDRHTLRPIGEWDHVLQSIGMILTTPLRSRVMRREFGSELSDLIGRPMTPQIIMAVYAATALAIAQWEPRFALTGVEMGQPTADGRLSLTVYGVFQGDQVSGRVVL</sequence>
<dbReference type="Proteomes" id="UP000644749">
    <property type="component" value="Unassembled WGS sequence"/>
</dbReference>
<evidence type="ECO:0000313" key="3">
    <source>
        <dbReference type="Proteomes" id="UP000644749"/>
    </source>
</evidence>
<evidence type="ECO:0000313" key="2">
    <source>
        <dbReference type="EMBL" id="MBL3675603.1"/>
    </source>
</evidence>
<dbReference type="Gene3D" id="3.10.450.40">
    <property type="match status" value="1"/>
</dbReference>
<proteinExistence type="predicted"/>
<keyword evidence="3" id="KW-1185">Reference proteome</keyword>
<comment type="caution">
    <text evidence="2">The sequence shown here is derived from an EMBL/GenBank/DDBJ whole genome shotgun (WGS) entry which is preliminary data.</text>
</comment>